<protein>
    <submittedName>
        <fullName evidence="1">Uncharacterized protein</fullName>
    </submittedName>
</protein>
<name>T1IVE9_STRMM</name>
<reference evidence="1" key="2">
    <citation type="submission" date="2015-02" db="UniProtKB">
        <authorList>
            <consortium name="EnsemblMetazoa"/>
        </authorList>
    </citation>
    <scope>IDENTIFICATION</scope>
</reference>
<dbReference type="EnsemblMetazoa" id="SMAR005147-RA">
    <property type="protein sequence ID" value="SMAR005147-PA"/>
    <property type="gene ID" value="SMAR005147"/>
</dbReference>
<proteinExistence type="predicted"/>
<dbReference type="EMBL" id="JH431582">
    <property type="status" value="NOT_ANNOTATED_CDS"/>
    <property type="molecule type" value="Genomic_DNA"/>
</dbReference>
<keyword evidence="2" id="KW-1185">Reference proteome</keyword>
<dbReference type="HOGENOM" id="CLU_2471909_0_0_1"/>
<sequence length="88" mass="10026">MDDDSESTIINVQLSDEQIKGVLTEFHDESQSLFDEKEKENSQVKASTANNIFELIEDTVETVKNMLGQLKLELLDMAKLEFDESSKK</sequence>
<organism evidence="1 2">
    <name type="scientific">Strigamia maritima</name>
    <name type="common">European centipede</name>
    <name type="synonym">Geophilus maritimus</name>
    <dbReference type="NCBI Taxonomy" id="126957"/>
    <lineage>
        <taxon>Eukaryota</taxon>
        <taxon>Metazoa</taxon>
        <taxon>Ecdysozoa</taxon>
        <taxon>Arthropoda</taxon>
        <taxon>Myriapoda</taxon>
        <taxon>Chilopoda</taxon>
        <taxon>Pleurostigmophora</taxon>
        <taxon>Geophilomorpha</taxon>
        <taxon>Linotaeniidae</taxon>
        <taxon>Strigamia</taxon>
    </lineage>
</organism>
<reference evidence="2" key="1">
    <citation type="submission" date="2011-05" db="EMBL/GenBank/DDBJ databases">
        <authorList>
            <person name="Richards S.R."/>
            <person name="Qu J."/>
            <person name="Jiang H."/>
            <person name="Jhangiani S.N."/>
            <person name="Agravi P."/>
            <person name="Goodspeed R."/>
            <person name="Gross S."/>
            <person name="Mandapat C."/>
            <person name="Jackson L."/>
            <person name="Mathew T."/>
            <person name="Pu L."/>
            <person name="Thornton R."/>
            <person name="Saada N."/>
            <person name="Wilczek-Boney K.B."/>
            <person name="Lee S."/>
            <person name="Kovar C."/>
            <person name="Wu Y."/>
            <person name="Scherer S.E."/>
            <person name="Worley K.C."/>
            <person name="Muzny D.M."/>
            <person name="Gibbs R."/>
        </authorList>
    </citation>
    <scope>NUCLEOTIDE SEQUENCE</scope>
    <source>
        <strain evidence="2">Brora</strain>
    </source>
</reference>
<dbReference type="AlphaFoldDB" id="T1IVE9"/>
<dbReference type="Proteomes" id="UP000014500">
    <property type="component" value="Unassembled WGS sequence"/>
</dbReference>
<evidence type="ECO:0000313" key="2">
    <source>
        <dbReference type="Proteomes" id="UP000014500"/>
    </source>
</evidence>
<evidence type="ECO:0000313" key="1">
    <source>
        <dbReference type="EnsemblMetazoa" id="SMAR005147-PA"/>
    </source>
</evidence>
<accession>T1IVE9</accession>